<reference evidence="1" key="1">
    <citation type="submission" date="2021-01" db="EMBL/GenBank/DDBJ databases">
        <authorList>
            <consortium name="Genoscope - CEA"/>
            <person name="William W."/>
        </authorList>
    </citation>
    <scope>NUCLEOTIDE SEQUENCE</scope>
</reference>
<protein>
    <submittedName>
        <fullName evidence="1">Uncharacterized protein</fullName>
    </submittedName>
</protein>
<name>A0A8S1YHQ9_9CILI</name>
<sequence length="100" mass="11631">MFSLSCQEWILQTDEGRCVPRSTCVFYRSEAAFKKGQVEVPSEFDVTVEATTRTKSYQSKEYIKIKASPKNAYVINELNFVKLSQMCLFQEQIIMQIKMI</sequence>
<keyword evidence="2" id="KW-1185">Reference proteome</keyword>
<organism evidence="1 2">
    <name type="scientific">Paramecium pentaurelia</name>
    <dbReference type="NCBI Taxonomy" id="43138"/>
    <lineage>
        <taxon>Eukaryota</taxon>
        <taxon>Sar</taxon>
        <taxon>Alveolata</taxon>
        <taxon>Ciliophora</taxon>
        <taxon>Intramacronucleata</taxon>
        <taxon>Oligohymenophorea</taxon>
        <taxon>Peniculida</taxon>
        <taxon>Parameciidae</taxon>
        <taxon>Paramecium</taxon>
    </lineage>
</organism>
<dbReference type="EMBL" id="CAJJDO010000176">
    <property type="protein sequence ID" value="CAD8213309.1"/>
    <property type="molecule type" value="Genomic_DNA"/>
</dbReference>
<dbReference type="AlphaFoldDB" id="A0A8S1YHQ9"/>
<proteinExistence type="predicted"/>
<evidence type="ECO:0000313" key="1">
    <source>
        <dbReference type="EMBL" id="CAD8213309.1"/>
    </source>
</evidence>
<gene>
    <name evidence="1" type="ORF">PPENT_87.1.T1760040</name>
</gene>
<comment type="caution">
    <text evidence="1">The sequence shown here is derived from an EMBL/GenBank/DDBJ whole genome shotgun (WGS) entry which is preliminary data.</text>
</comment>
<evidence type="ECO:0000313" key="2">
    <source>
        <dbReference type="Proteomes" id="UP000689195"/>
    </source>
</evidence>
<accession>A0A8S1YHQ9</accession>
<dbReference type="Proteomes" id="UP000689195">
    <property type="component" value="Unassembled WGS sequence"/>
</dbReference>